<proteinExistence type="inferred from homology"/>
<comment type="similarity">
    <text evidence="2 7">Belongs to the peptidase M14 family.</text>
</comment>
<dbReference type="MEROPS" id="M14.014"/>
<dbReference type="GO" id="GO:0004181">
    <property type="term" value="F:metallocarboxypeptidase activity"/>
    <property type="evidence" value="ECO:0007669"/>
    <property type="project" value="InterPro"/>
</dbReference>
<dbReference type="Proteomes" id="UP000039046">
    <property type="component" value="Unassembled WGS sequence"/>
</dbReference>
<dbReference type="EMBL" id="CDHN01000002">
    <property type="protein sequence ID" value="CEJ89619.1"/>
    <property type="molecule type" value="Genomic_DNA"/>
</dbReference>
<dbReference type="GO" id="GO:0006508">
    <property type="term" value="P:proteolysis"/>
    <property type="evidence" value="ECO:0007669"/>
    <property type="project" value="UniProtKB-KW"/>
</dbReference>
<dbReference type="HOGENOM" id="CLU_2559915_0_0_1"/>
<comment type="cofactor">
    <cofactor evidence="1">
        <name>Zn(2+)</name>
        <dbReference type="ChEBI" id="CHEBI:29105"/>
    </cofactor>
</comment>
<dbReference type="GO" id="GO:0008270">
    <property type="term" value="F:zinc ion binding"/>
    <property type="evidence" value="ECO:0007669"/>
    <property type="project" value="InterPro"/>
</dbReference>
<dbReference type="SUPFAM" id="SSF53187">
    <property type="entry name" value="Zn-dependent exopeptidases"/>
    <property type="match status" value="1"/>
</dbReference>
<evidence type="ECO:0000256" key="2">
    <source>
        <dbReference type="ARBA" id="ARBA00005988"/>
    </source>
</evidence>
<keyword evidence="3" id="KW-0645">Protease</keyword>
<dbReference type="STRING" id="1531966.A0A0A1T481"/>
<organism evidence="9 10">
    <name type="scientific">[Torrubiella] hemipterigena</name>
    <dbReference type="NCBI Taxonomy" id="1531966"/>
    <lineage>
        <taxon>Eukaryota</taxon>
        <taxon>Fungi</taxon>
        <taxon>Dikarya</taxon>
        <taxon>Ascomycota</taxon>
        <taxon>Pezizomycotina</taxon>
        <taxon>Sordariomycetes</taxon>
        <taxon>Hypocreomycetidae</taxon>
        <taxon>Hypocreales</taxon>
        <taxon>Clavicipitaceae</taxon>
        <taxon>Clavicipitaceae incertae sedis</taxon>
        <taxon>'Torrubiella' clade</taxon>
    </lineage>
</organism>
<dbReference type="PROSITE" id="PS52035">
    <property type="entry name" value="PEPTIDASE_M14"/>
    <property type="match status" value="1"/>
</dbReference>
<dbReference type="InterPro" id="IPR000834">
    <property type="entry name" value="Peptidase_M14"/>
</dbReference>
<evidence type="ECO:0000256" key="6">
    <source>
        <dbReference type="ARBA" id="ARBA00023049"/>
    </source>
</evidence>
<reference evidence="9 10" key="1">
    <citation type="journal article" date="2015" name="Genome Announc.">
        <title>Draft Genome Sequence and Gene Annotation of the Entomopathogenic Fungus Verticillium hemipterigenum.</title>
        <authorList>
            <person name="Horn F."/>
            <person name="Habel A."/>
            <person name="Scharf D.H."/>
            <person name="Dworschak J."/>
            <person name="Brakhage A.A."/>
            <person name="Guthke R."/>
            <person name="Hertweck C."/>
            <person name="Linde J."/>
        </authorList>
    </citation>
    <scope>NUCLEOTIDE SEQUENCE [LARGE SCALE GENOMIC DNA]</scope>
</reference>
<dbReference type="PANTHER" id="PTHR11705:SF143">
    <property type="entry name" value="SLL0236 PROTEIN"/>
    <property type="match status" value="1"/>
</dbReference>
<evidence type="ECO:0000259" key="8">
    <source>
        <dbReference type="PROSITE" id="PS52035"/>
    </source>
</evidence>
<gene>
    <name evidence="9" type="ORF">VHEMI05454</name>
</gene>
<evidence type="ECO:0000256" key="3">
    <source>
        <dbReference type="ARBA" id="ARBA00022670"/>
    </source>
</evidence>
<dbReference type="Pfam" id="PF00246">
    <property type="entry name" value="Peptidase_M14"/>
    <property type="match status" value="1"/>
</dbReference>
<keyword evidence="4" id="KW-0378">Hydrolase</keyword>
<keyword evidence="6" id="KW-0482">Metalloprotease</keyword>
<keyword evidence="5" id="KW-0862">Zinc</keyword>
<accession>A0A0A1T481</accession>
<keyword evidence="10" id="KW-1185">Reference proteome</keyword>
<protein>
    <recommendedName>
        <fullName evidence="8">Peptidase M14 domain-containing protein</fullName>
    </recommendedName>
</protein>
<evidence type="ECO:0000313" key="9">
    <source>
        <dbReference type="EMBL" id="CEJ89619.1"/>
    </source>
</evidence>
<evidence type="ECO:0000256" key="1">
    <source>
        <dbReference type="ARBA" id="ARBA00001947"/>
    </source>
</evidence>
<dbReference type="OrthoDB" id="3626597at2759"/>
<feature type="domain" description="Peptidase M14" evidence="8">
    <location>
        <begin position="1"/>
        <end position="82"/>
    </location>
</feature>
<dbReference type="Gene3D" id="3.40.630.10">
    <property type="entry name" value="Zn peptidases"/>
    <property type="match status" value="1"/>
</dbReference>
<dbReference type="AlphaFoldDB" id="A0A0A1T481"/>
<comment type="caution">
    <text evidence="7">Lacks conserved residue(s) required for the propagation of feature annotation.</text>
</comment>
<evidence type="ECO:0000313" key="10">
    <source>
        <dbReference type="Proteomes" id="UP000039046"/>
    </source>
</evidence>
<evidence type="ECO:0000256" key="7">
    <source>
        <dbReference type="PROSITE-ProRule" id="PRU01379"/>
    </source>
</evidence>
<dbReference type="PANTHER" id="PTHR11705">
    <property type="entry name" value="PROTEASE FAMILY M14 CARBOXYPEPTIDASE A,B"/>
    <property type="match status" value="1"/>
</dbReference>
<evidence type="ECO:0000256" key="4">
    <source>
        <dbReference type="ARBA" id="ARBA00022801"/>
    </source>
</evidence>
<evidence type="ECO:0000256" key="5">
    <source>
        <dbReference type="ARBA" id="ARBA00022833"/>
    </source>
</evidence>
<sequence length="82" mass="9169">MTGIHIWGHAKGKPAVVFFGASHGREWIVAKSIEWIAEQFLSQYESNAKVKAVMDKYDVYIVPVVNPDGKQATINNISPNIR</sequence>
<name>A0A0A1T481_9HYPO</name>